<proteinExistence type="predicted"/>
<organism evidence="1 2">
    <name type="scientific">Aureliella helgolandensis</name>
    <dbReference type="NCBI Taxonomy" id="2527968"/>
    <lineage>
        <taxon>Bacteria</taxon>
        <taxon>Pseudomonadati</taxon>
        <taxon>Planctomycetota</taxon>
        <taxon>Planctomycetia</taxon>
        <taxon>Pirellulales</taxon>
        <taxon>Pirellulaceae</taxon>
        <taxon>Aureliella</taxon>
    </lineage>
</organism>
<dbReference type="Proteomes" id="UP000318017">
    <property type="component" value="Chromosome"/>
</dbReference>
<keyword evidence="2" id="KW-1185">Reference proteome</keyword>
<name>A0A518GBC5_9BACT</name>
<dbReference type="KEGG" id="ahel:Q31a_42260"/>
<evidence type="ECO:0000313" key="1">
    <source>
        <dbReference type="EMBL" id="QDV25898.1"/>
    </source>
</evidence>
<dbReference type="AlphaFoldDB" id="A0A518GBC5"/>
<protein>
    <submittedName>
        <fullName evidence="1">Uncharacterized protein</fullName>
    </submittedName>
</protein>
<sequence length="56" mass="6312">MTGGKTPSVHTRNANPKTTMMFRQQRPICSVWFVLLCQAAEFRGFPCKNYYVAGNG</sequence>
<evidence type="ECO:0000313" key="2">
    <source>
        <dbReference type="Proteomes" id="UP000318017"/>
    </source>
</evidence>
<accession>A0A518GBC5</accession>
<reference evidence="1 2" key="1">
    <citation type="submission" date="2019-02" db="EMBL/GenBank/DDBJ databases">
        <title>Deep-cultivation of Planctomycetes and their phenomic and genomic characterization uncovers novel biology.</title>
        <authorList>
            <person name="Wiegand S."/>
            <person name="Jogler M."/>
            <person name="Boedeker C."/>
            <person name="Pinto D."/>
            <person name="Vollmers J."/>
            <person name="Rivas-Marin E."/>
            <person name="Kohn T."/>
            <person name="Peeters S.H."/>
            <person name="Heuer A."/>
            <person name="Rast P."/>
            <person name="Oberbeckmann S."/>
            <person name="Bunk B."/>
            <person name="Jeske O."/>
            <person name="Meyerdierks A."/>
            <person name="Storesund J.E."/>
            <person name="Kallscheuer N."/>
            <person name="Luecker S."/>
            <person name="Lage O.M."/>
            <person name="Pohl T."/>
            <person name="Merkel B.J."/>
            <person name="Hornburger P."/>
            <person name="Mueller R.-W."/>
            <person name="Bruemmer F."/>
            <person name="Labrenz M."/>
            <person name="Spormann A.M."/>
            <person name="Op den Camp H."/>
            <person name="Overmann J."/>
            <person name="Amann R."/>
            <person name="Jetten M.S.M."/>
            <person name="Mascher T."/>
            <person name="Medema M.H."/>
            <person name="Devos D.P."/>
            <person name="Kaster A.-K."/>
            <person name="Ovreas L."/>
            <person name="Rohde M."/>
            <person name="Galperin M.Y."/>
            <person name="Jogler C."/>
        </authorList>
    </citation>
    <scope>NUCLEOTIDE SEQUENCE [LARGE SCALE GENOMIC DNA]</scope>
    <source>
        <strain evidence="1 2">Q31a</strain>
    </source>
</reference>
<dbReference type="EMBL" id="CP036298">
    <property type="protein sequence ID" value="QDV25898.1"/>
    <property type="molecule type" value="Genomic_DNA"/>
</dbReference>
<gene>
    <name evidence="1" type="ORF">Q31a_42260</name>
</gene>